<dbReference type="EMBL" id="JALNMH010000003">
    <property type="protein sequence ID" value="MCK7592948.1"/>
    <property type="molecule type" value="Genomic_DNA"/>
</dbReference>
<evidence type="ECO:0000313" key="3">
    <source>
        <dbReference type="Proteomes" id="UP001431449"/>
    </source>
</evidence>
<dbReference type="InterPro" id="IPR027266">
    <property type="entry name" value="TrmE/GcvT-like"/>
</dbReference>
<protein>
    <submittedName>
        <fullName evidence="2">Folate-binding protein</fullName>
    </submittedName>
</protein>
<dbReference type="InterPro" id="IPR045179">
    <property type="entry name" value="YgfZ/GcvT"/>
</dbReference>
<dbReference type="PANTHER" id="PTHR22602:SF0">
    <property type="entry name" value="TRANSFERASE CAF17, MITOCHONDRIAL-RELATED"/>
    <property type="match status" value="1"/>
</dbReference>
<dbReference type="Gene3D" id="3.30.1360.120">
    <property type="entry name" value="Probable tRNA modification gtpase trme, domain 1"/>
    <property type="match status" value="1"/>
</dbReference>
<dbReference type="Proteomes" id="UP001431449">
    <property type="component" value="Unassembled WGS sequence"/>
</dbReference>
<evidence type="ECO:0000313" key="2">
    <source>
        <dbReference type="EMBL" id="MCK7592948.1"/>
    </source>
</evidence>
<name>A0ABT0GET6_9GAMM</name>
<dbReference type="RefSeq" id="WP_248205709.1">
    <property type="nucleotide sequence ID" value="NZ_JALNMH010000003.1"/>
</dbReference>
<dbReference type="PANTHER" id="PTHR22602">
    <property type="entry name" value="TRANSFERASE CAF17, MITOCHONDRIAL-RELATED"/>
    <property type="match status" value="1"/>
</dbReference>
<comment type="caution">
    <text evidence="2">The sequence shown here is derived from an EMBL/GenBank/DDBJ whole genome shotgun (WGS) entry which is preliminary data.</text>
</comment>
<organism evidence="2 3">
    <name type="scientific">Pseudomarimonas salicorniae</name>
    <dbReference type="NCBI Taxonomy" id="2933270"/>
    <lineage>
        <taxon>Bacteria</taxon>
        <taxon>Pseudomonadati</taxon>
        <taxon>Pseudomonadota</taxon>
        <taxon>Gammaproteobacteria</taxon>
        <taxon>Lysobacterales</taxon>
        <taxon>Lysobacteraceae</taxon>
        <taxon>Pseudomarimonas</taxon>
    </lineage>
</organism>
<gene>
    <name evidence="2" type="ORF">M0G41_04605</name>
</gene>
<proteinExistence type="predicted"/>
<dbReference type="InterPro" id="IPR017703">
    <property type="entry name" value="YgfZ/GCV_T_CS"/>
</dbReference>
<sequence>MSSKQNGPFDPPLPEVATGKLEAVDQLLVDGPEAQAFLQRQCTSDLRVLDVDGAAQWSALLSAKGRVLFLFRLLRQAADRFLLIAPGALRGELEAELRRYVFRSKLVLRSPKEPLAVALSPESPASAQAWDADRWILPGSIPDEGAAALDADWQHLDTLRGIPRIDVALRDRFTPHMLSLQRLQAFSLKKGCYPGQEIVARTHYLGQQKRELLRLVGDRPLAVGEALKLDGRAAGEVIQISPRDPRRALAVASQAGDAASFTLEDAGAARRLPAEDRD</sequence>
<keyword evidence="1" id="KW-0809">Transit peptide</keyword>
<evidence type="ECO:0000256" key="1">
    <source>
        <dbReference type="ARBA" id="ARBA00022946"/>
    </source>
</evidence>
<accession>A0ABT0GET6</accession>
<reference evidence="2" key="1">
    <citation type="submission" date="2022-04" db="EMBL/GenBank/DDBJ databases">
        <title>Lysobacter sp. CAU 1642 isolated from sea sand.</title>
        <authorList>
            <person name="Kim W."/>
        </authorList>
    </citation>
    <scope>NUCLEOTIDE SEQUENCE</scope>
    <source>
        <strain evidence="2">CAU 1642</strain>
    </source>
</reference>
<dbReference type="Gene3D" id="2.40.30.160">
    <property type="match status" value="1"/>
</dbReference>
<dbReference type="SUPFAM" id="SSF103025">
    <property type="entry name" value="Folate-binding domain"/>
    <property type="match status" value="1"/>
</dbReference>
<keyword evidence="3" id="KW-1185">Reference proteome</keyword>
<dbReference type="NCBIfam" id="TIGR03317">
    <property type="entry name" value="ygfZ_signature"/>
    <property type="match status" value="1"/>
</dbReference>